<dbReference type="EMBL" id="CP141059">
    <property type="protein sequence ID" value="WQQ26993.1"/>
    <property type="molecule type" value="Genomic_DNA"/>
</dbReference>
<dbReference type="RefSeq" id="WP_322937689.1">
    <property type="nucleotide sequence ID" value="NZ_CP141059.1"/>
</dbReference>
<name>A0ABZ0ZUM8_9ACTN</name>
<dbReference type="InterPro" id="IPR050114">
    <property type="entry name" value="UPF0173_UPF0282_UlaG_hydrolase"/>
</dbReference>
<dbReference type="SUPFAM" id="SSF56281">
    <property type="entry name" value="Metallo-hydrolase/oxidoreductase"/>
    <property type="match status" value="1"/>
</dbReference>
<keyword evidence="2" id="KW-1185">Reference proteome</keyword>
<evidence type="ECO:0000313" key="1">
    <source>
        <dbReference type="EMBL" id="WQQ26993.1"/>
    </source>
</evidence>
<dbReference type="PANTHER" id="PTHR43546:SF3">
    <property type="entry name" value="UPF0173 METAL-DEPENDENT HYDROLASE MJ1163"/>
    <property type="match status" value="1"/>
</dbReference>
<sequence>MRLTKFGHSCVRVEHDGTVLVLDPGVFTDGDAVDGADVVLITHEHPDHFHPDHLRRTDAAIFTIAAVAAQVREQAPDLGERVTVVGPGQDFDAGTIPVTAVGELHAVIHPELPRFDNSGYLLALDDVTVFHPGDALTGPGRPVDVLLAPVCAPWMKASEGIDFARSVRAPRNVAIHDRVYSDAGLGIVDGHFARFLGAAGQEYVRLADGTDL</sequence>
<reference evidence="2" key="1">
    <citation type="submission" date="2023-12" db="EMBL/GenBank/DDBJ databases">
        <title>Novel species in genus Nocardioides.</title>
        <authorList>
            <person name="Zhou H."/>
        </authorList>
    </citation>
    <scope>NUCLEOTIDE SEQUENCE [LARGE SCALE GENOMIC DNA]</scope>
    <source>
        <strain evidence="2">HM61</strain>
    </source>
</reference>
<gene>
    <name evidence="1" type="ORF">SHK19_01880</name>
</gene>
<dbReference type="Gene3D" id="3.60.15.10">
    <property type="entry name" value="Ribonuclease Z/Hydroxyacylglutathione hydrolase-like"/>
    <property type="match status" value="1"/>
</dbReference>
<dbReference type="Pfam" id="PF13483">
    <property type="entry name" value="Lactamase_B_3"/>
    <property type="match status" value="1"/>
</dbReference>
<dbReference type="Proteomes" id="UP001327225">
    <property type="component" value="Chromosome"/>
</dbReference>
<proteinExistence type="predicted"/>
<evidence type="ECO:0000313" key="2">
    <source>
        <dbReference type="Proteomes" id="UP001327225"/>
    </source>
</evidence>
<accession>A0ABZ0ZUM8</accession>
<dbReference type="PANTHER" id="PTHR43546">
    <property type="entry name" value="UPF0173 METAL-DEPENDENT HYDROLASE MJ1163-RELATED"/>
    <property type="match status" value="1"/>
</dbReference>
<protein>
    <submittedName>
        <fullName evidence="1">MBL fold metallo-hydrolase</fullName>
    </submittedName>
</protein>
<organism evidence="1 2">
    <name type="scientific">Nocardioides bizhenqiangii</name>
    <dbReference type="NCBI Taxonomy" id="3095076"/>
    <lineage>
        <taxon>Bacteria</taxon>
        <taxon>Bacillati</taxon>
        <taxon>Actinomycetota</taxon>
        <taxon>Actinomycetes</taxon>
        <taxon>Propionibacteriales</taxon>
        <taxon>Nocardioidaceae</taxon>
        <taxon>Nocardioides</taxon>
    </lineage>
</organism>
<dbReference type="InterPro" id="IPR036866">
    <property type="entry name" value="RibonucZ/Hydroxyglut_hydro"/>
</dbReference>